<reference evidence="2 3" key="1">
    <citation type="submission" date="2023-04" db="EMBL/GenBank/DDBJ databases">
        <title>The genome sequence of Polyangium sorediatum DSM14670.</title>
        <authorList>
            <person name="Zhang X."/>
        </authorList>
    </citation>
    <scope>NUCLEOTIDE SEQUENCE [LARGE SCALE GENOMIC DNA]</scope>
    <source>
        <strain evidence="2 3">DSM 14670</strain>
    </source>
</reference>
<dbReference type="EMBL" id="JARZHI010000063">
    <property type="protein sequence ID" value="MDI1435640.1"/>
    <property type="molecule type" value="Genomic_DNA"/>
</dbReference>
<sequence>MHRAILLLVGCLLMGGCGSEVVEGGGGSGSGGGGGSGSGDGGGGGGGSGGSGGEMCVPGPDEPSPVQPSCADIAGLELREVTVKDGSLKAGESTVISANLVETTGKGFYGYPGVVFTSPDPGVEVGEPFWLYGISACDTVPVQGHVNIASDVAPGTLVTVVAQVGILHEDCPHAYKVPMPIEVQ</sequence>
<name>A0ABT6P4U0_9BACT</name>
<gene>
    <name evidence="2" type="ORF">QHF89_39420</name>
</gene>
<feature type="compositionally biased region" description="Gly residues" evidence="1">
    <location>
        <begin position="26"/>
        <end position="53"/>
    </location>
</feature>
<dbReference type="PROSITE" id="PS51257">
    <property type="entry name" value="PROKAR_LIPOPROTEIN"/>
    <property type="match status" value="1"/>
</dbReference>
<keyword evidence="3" id="KW-1185">Reference proteome</keyword>
<accession>A0ABT6P4U0</accession>
<feature type="region of interest" description="Disordered" evidence="1">
    <location>
        <begin position="26"/>
        <end position="69"/>
    </location>
</feature>
<evidence type="ECO:0000313" key="2">
    <source>
        <dbReference type="EMBL" id="MDI1435640.1"/>
    </source>
</evidence>
<evidence type="ECO:0000313" key="3">
    <source>
        <dbReference type="Proteomes" id="UP001160301"/>
    </source>
</evidence>
<dbReference type="Proteomes" id="UP001160301">
    <property type="component" value="Unassembled WGS sequence"/>
</dbReference>
<protein>
    <recommendedName>
        <fullName evidence="4">Lipoprotein</fullName>
    </recommendedName>
</protein>
<proteinExistence type="predicted"/>
<dbReference type="RefSeq" id="WP_284721520.1">
    <property type="nucleotide sequence ID" value="NZ_JARZHI010000063.1"/>
</dbReference>
<comment type="caution">
    <text evidence="2">The sequence shown here is derived from an EMBL/GenBank/DDBJ whole genome shotgun (WGS) entry which is preliminary data.</text>
</comment>
<organism evidence="2 3">
    <name type="scientific">Polyangium sorediatum</name>
    <dbReference type="NCBI Taxonomy" id="889274"/>
    <lineage>
        <taxon>Bacteria</taxon>
        <taxon>Pseudomonadati</taxon>
        <taxon>Myxococcota</taxon>
        <taxon>Polyangia</taxon>
        <taxon>Polyangiales</taxon>
        <taxon>Polyangiaceae</taxon>
        <taxon>Polyangium</taxon>
    </lineage>
</organism>
<evidence type="ECO:0008006" key="4">
    <source>
        <dbReference type="Google" id="ProtNLM"/>
    </source>
</evidence>
<evidence type="ECO:0000256" key="1">
    <source>
        <dbReference type="SAM" id="MobiDB-lite"/>
    </source>
</evidence>